<dbReference type="EMBL" id="SMKU01000065">
    <property type="protein sequence ID" value="TDD88360.1"/>
    <property type="molecule type" value="Genomic_DNA"/>
</dbReference>
<feature type="region of interest" description="Disordered" evidence="1">
    <location>
        <begin position="193"/>
        <end position="216"/>
    </location>
</feature>
<organism evidence="2 3">
    <name type="scientific">Actinomadura rubrisoli</name>
    <dbReference type="NCBI Taxonomy" id="2530368"/>
    <lineage>
        <taxon>Bacteria</taxon>
        <taxon>Bacillati</taxon>
        <taxon>Actinomycetota</taxon>
        <taxon>Actinomycetes</taxon>
        <taxon>Streptosporangiales</taxon>
        <taxon>Thermomonosporaceae</taxon>
        <taxon>Actinomadura</taxon>
    </lineage>
</organism>
<dbReference type="Proteomes" id="UP000294513">
    <property type="component" value="Unassembled WGS sequence"/>
</dbReference>
<dbReference type="OrthoDB" id="3544552at2"/>
<feature type="region of interest" description="Disordered" evidence="1">
    <location>
        <begin position="31"/>
        <end position="123"/>
    </location>
</feature>
<evidence type="ECO:0000313" key="3">
    <source>
        <dbReference type="Proteomes" id="UP000294513"/>
    </source>
</evidence>
<dbReference type="AlphaFoldDB" id="A0A4R5BSV6"/>
<evidence type="ECO:0008006" key="4">
    <source>
        <dbReference type="Google" id="ProtNLM"/>
    </source>
</evidence>
<sequence>MLDTDLPIHPFTGVTALAVLDSGRIVWPVAGGADEGSRAGGDGTDGDGDDGNAEDGQASESGQSEGADKADEDKLLGPKGEKALAAEKEKRKEEARKRREAEAELERLRNGDDKAAAAAAEAEKAAIQRANARILRSEVKAAAAGKLADPTDALRLLDLDQFEVGEDGEVDEGEIADAISGLLKSKPYLAAGGKPRFQGDADQGARKKTKPPTLDEQIATAEKAGNWAEARRLKSAKLTQPASS</sequence>
<gene>
    <name evidence="2" type="ORF">E1298_15230</name>
</gene>
<comment type="caution">
    <text evidence="2">The sequence shown here is derived from an EMBL/GenBank/DDBJ whole genome shotgun (WGS) entry which is preliminary data.</text>
</comment>
<name>A0A4R5BSV6_9ACTN</name>
<evidence type="ECO:0000313" key="2">
    <source>
        <dbReference type="EMBL" id="TDD88360.1"/>
    </source>
</evidence>
<dbReference type="RefSeq" id="WP_131893611.1">
    <property type="nucleotide sequence ID" value="NZ_SMKU01000065.1"/>
</dbReference>
<reference evidence="2 3" key="1">
    <citation type="submission" date="2019-03" db="EMBL/GenBank/DDBJ databases">
        <title>Draft genome sequences of novel Actinobacteria.</title>
        <authorList>
            <person name="Sahin N."/>
            <person name="Ay H."/>
            <person name="Saygin H."/>
        </authorList>
    </citation>
    <scope>NUCLEOTIDE SEQUENCE [LARGE SCALE GENOMIC DNA]</scope>
    <source>
        <strain evidence="2 3">H3C3</strain>
    </source>
</reference>
<proteinExistence type="predicted"/>
<evidence type="ECO:0000256" key="1">
    <source>
        <dbReference type="SAM" id="MobiDB-lite"/>
    </source>
</evidence>
<keyword evidence="3" id="KW-1185">Reference proteome</keyword>
<feature type="compositionally biased region" description="Basic and acidic residues" evidence="1">
    <location>
        <begin position="66"/>
        <end position="123"/>
    </location>
</feature>
<feature type="compositionally biased region" description="Acidic residues" evidence="1">
    <location>
        <begin position="44"/>
        <end position="53"/>
    </location>
</feature>
<protein>
    <recommendedName>
        <fullName evidence="4">Scaffolding protein</fullName>
    </recommendedName>
</protein>
<accession>A0A4R5BSV6</accession>